<keyword evidence="2" id="KW-1185">Reference proteome</keyword>
<dbReference type="RefSeq" id="WP_111322820.1">
    <property type="nucleotide sequence ID" value="NZ_QKZT01000026.1"/>
</dbReference>
<protein>
    <recommendedName>
        <fullName evidence="3">TolB-like protein</fullName>
    </recommendedName>
</protein>
<comment type="caution">
    <text evidence="1">The sequence shown here is derived from an EMBL/GenBank/DDBJ whole genome shotgun (WGS) entry which is preliminary data.</text>
</comment>
<dbReference type="OrthoDB" id="978548at2"/>
<accession>A0A2W7QF00</accession>
<name>A0A2W7QF00_9BACT</name>
<proteinExistence type="predicted"/>
<gene>
    <name evidence="1" type="ORF">LV85_04052</name>
</gene>
<evidence type="ECO:0000313" key="2">
    <source>
        <dbReference type="Proteomes" id="UP000248882"/>
    </source>
</evidence>
<dbReference type="AlphaFoldDB" id="A0A2W7QF00"/>
<evidence type="ECO:0000313" key="1">
    <source>
        <dbReference type="EMBL" id="PZX47094.1"/>
    </source>
</evidence>
<sequence>MKKLLFIGLIISLWGCTEEKTSSVPSYQISFSEELSLDFGEVGMSSQVPFSISTLNKNNESFLVFNSFYRRLDTIFFSPNKKRIGPGLEILEEGPGSIPDFYYFTNAKERNVFLSGSSMFYSNAGDTKKISIKDGNGSLNSISGANGKTRVFEFASTVGDYISLIFENKATGDFTLNTFNFDTESFEEIPFQFDLNQMGKHKMSFQQGPATVTNAVYPYLTVMDSTLVVSYPFFNKISVISLTDRKQFDVLPESSMFKSHRDVPKKTNGFENMAEYSEVGSEWNNGIYFGSIFRLNKNLIFRFVSDYSSTGHKYLELFDNSFNKVGEFIMSAIEPNLSPLYLPVEGKILIQSSKDPDEDIFKYYLISVDPI</sequence>
<dbReference type="EMBL" id="QKZT01000026">
    <property type="protein sequence ID" value="PZX47094.1"/>
    <property type="molecule type" value="Genomic_DNA"/>
</dbReference>
<reference evidence="1 2" key="1">
    <citation type="submission" date="2018-06" db="EMBL/GenBank/DDBJ databases">
        <title>Genomic Encyclopedia of Archaeal and Bacterial Type Strains, Phase II (KMG-II): from individual species to whole genera.</title>
        <authorList>
            <person name="Goeker M."/>
        </authorList>
    </citation>
    <scope>NUCLEOTIDE SEQUENCE [LARGE SCALE GENOMIC DNA]</scope>
    <source>
        <strain evidence="1 2">DSM 19830</strain>
    </source>
</reference>
<organism evidence="1 2">
    <name type="scientific">Algoriphagus chordae</name>
    <dbReference type="NCBI Taxonomy" id="237019"/>
    <lineage>
        <taxon>Bacteria</taxon>
        <taxon>Pseudomonadati</taxon>
        <taxon>Bacteroidota</taxon>
        <taxon>Cytophagia</taxon>
        <taxon>Cytophagales</taxon>
        <taxon>Cyclobacteriaceae</taxon>
        <taxon>Algoriphagus</taxon>
    </lineage>
</organism>
<dbReference type="Proteomes" id="UP000248882">
    <property type="component" value="Unassembled WGS sequence"/>
</dbReference>
<evidence type="ECO:0008006" key="3">
    <source>
        <dbReference type="Google" id="ProtNLM"/>
    </source>
</evidence>